<evidence type="ECO:0000259" key="14">
    <source>
        <dbReference type="PROSITE" id="PS50975"/>
    </source>
</evidence>
<dbReference type="AlphaFoldDB" id="A0A0D5C1N2"/>
<dbReference type="Pfam" id="PF02843">
    <property type="entry name" value="GARS_C"/>
    <property type="match status" value="1"/>
</dbReference>
<sequence>MVNILVVGSGGREHALSWKLSQSDKVDTVFTAPGNGGTKNNVSIDVNDLDGLADFAKKNNCFTVVGPEDPLAAGIVDKFNQINLKVFGPSKKAAQLESSKIWAKDFMKRNNIPTARFEIFDDATKAQDYVKSLDYNVVVKADGLAAGKGVIVCDSLDEAVSAIQTILIKKSFGEAGNRIIIEERIDGIEASYIALSDGKIALAMASSQDHKRIYDDDKGPNTGGMGAYSPTPIITDTMAEKIQKKIIDKTIQSMKNESIEFKGFLYAGIMIRDDEPYVLEYNVRMGDPECQPILMRMDFDLYDYFVASIEGKLSDMPLPTWKNQYAVCVVLASKGYPESYPKDETISGFDSIPNESYVFHAGTKKVDGKILSNGGRVLGVTALGDSLEDAIKNAYAASDKISWNSKYCRTDIGKKGISYF</sequence>
<comment type="catalytic activity">
    <reaction evidence="12">
        <text>5-phospho-beta-D-ribosylamine + glycine + ATP = N(1)-(5-phospho-beta-D-ribosyl)glycinamide + ADP + phosphate + H(+)</text>
        <dbReference type="Rhea" id="RHEA:17453"/>
        <dbReference type="ChEBI" id="CHEBI:15378"/>
        <dbReference type="ChEBI" id="CHEBI:30616"/>
        <dbReference type="ChEBI" id="CHEBI:43474"/>
        <dbReference type="ChEBI" id="CHEBI:57305"/>
        <dbReference type="ChEBI" id="CHEBI:58681"/>
        <dbReference type="ChEBI" id="CHEBI:143788"/>
        <dbReference type="ChEBI" id="CHEBI:456216"/>
        <dbReference type="EC" id="6.3.4.13"/>
    </reaction>
</comment>
<dbReference type="InterPro" id="IPR013815">
    <property type="entry name" value="ATP_grasp_subdomain_1"/>
</dbReference>
<proteinExistence type="inferred from homology"/>
<protein>
    <recommendedName>
        <fullName evidence="2 12">Phosphoribosylamine--glycine ligase</fullName>
        <ecNumber evidence="2 12">6.3.4.13</ecNumber>
    </recommendedName>
    <alternativeName>
        <fullName evidence="12">GARS</fullName>
    </alternativeName>
    <alternativeName>
        <fullName evidence="10 12">Glycinamide ribonucleotide synthetase</fullName>
    </alternativeName>
    <alternativeName>
        <fullName evidence="11 12">Phosphoribosylglycinamide synthetase</fullName>
    </alternativeName>
</protein>
<dbReference type="RefSeq" id="WP_048115828.1">
    <property type="nucleotide sequence ID" value="NZ_CP011070.1"/>
</dbReference>
<feature type="domain" description="ATP-grasp" evidence="14">
    <location>
        <begin position="104"/>
        <end position="310"/>
    </location>
</feature>
<evidence type="ECO:0000313" key="16">
    <source>
        <dbReference type="Proteomes" id="UP000032408"/>
    </source>
</evidence>
<keyword evidence="7 13" id="KW-0067">ATP-binding</keyword>
<dbReference type="GO" id="GO:0046872">
    <property type="term" value="F:metal ion binding"/>
    <property type="evidence" value="ECO:0007669"/>
    <property type="project" value="UniProtKB-KW"/>
</dbReference>
<dbReference type="SUPFAM" id="SSF56059">
    <property type="entry name" value="Glutathione synthetase ATP-binding domain-like"/>
    <property type="match status" value="1"/>
</dbReference>
<dbReference type="KEGG" id="nin:NADRNF5_0769"/>
<evidence type="ECO:0000256" key="11">
    <source>
        <dbReference type="ARBA" id="ARBA00042864"/>
    </source>
</evidence>
<dbReference type="Pfam" id="PF01071">
    <property type="entry name" value="GARS_A"/>
    <property type="match status" value="1"/>
</dbReference>
<keyword evidence="4" id="KW-0479">Metal-binding</keyword>
<keyword evidence="5 13" id="KW-0547">Nucleotide-binding</keyword>
<evidence type="ECO:0000256" key="1">
    <source>
        <dbReference type="ARBA" id="ARBA00005174"/>
    </source>
</evidence>
<dbReference type="PROSITE" id="PS50975">
    <property type="entry name" value="ATP_GRASP"/>
    <property type="match status" value="1"/>
</dbReference>
<comment type="pathway">
    <text evidence="1 12">Purine metabolism; IMP biosynthesis via de novo pathway; N(1)-(5-phospho-D-ribosyl)glycinamide from 5-phospho-alpha-D-ribose 1-diphosphate: step 2/2.</text>
</comment>
<evidence type="ECO:0000256" key="12">
    <source>
        <dbReference type="HAMAP-Rule" id="MF_00138"/>
    </source>
</evidence>
<dbReference type="OrthoDB" id="146558at2157"/>
<dbReference type="FunFam" id="3.30.1490.20:FF:000006">
    <property type="entry name" value="phosphoribosylamine--glycine ligase, chloroplastic-like"/>
    <property type="match status" value="1"/>
</dbReference>
<evidence type="ECO:0000256" key="6">
    <source>
        <dbReference type="ARBA" id="ARBA00022755"/>
    </source>
</evidence>
<dbReference type="InterPro" id="IPR037123">
    <property type="entry name" value="PRibGlycinamide_synth_C_sf"/>
</dbReference>
<dbReference type="InterPro" id="IPR020560">
    <property type="entry name" value="PRibGlycinamide_synth_C-dom"/>
</dbReference>
<evidence type="ECO:0000256" key="7">
    <source>
        <dbReference type="ARBA" id="ARBA00022840"/>
    </source>
</evidence>
<dbReference type="InterPro" id="IPR011761">
    <property type="entry name" value="ATP-grasp"/>
</dbReference>
<keyword evidence="3 12" id="KW-0436">Ligase</keyword>
<comment type="similarity">
    <text evidence="9 12">Belongs to the GARS family.</text>
</comment>
<dbReference type="GO" id="GO:0005524">
    <property type="term" value="F:ATP binding"/>
    <property type="evidence" value="ECO:0007669"/>
    <property type="project" value="UniProtKB-UniRule"/>
</dbReference>
<evidence type="ECO:0000256" key="10">
    <source>
        <dbReference type="ARBA" id="ARBA00042242"/>
    </source>
</evidence>
<evidence type="ECO:0000256" key="3">
    <source>
        <dbReference type="ARBA" id="ARBA00022598"/>
    </source>
</evidence>
<dbReference type="PANTHER" id="PTHR43472">
    <property type="entry name" value="PHOSPHORIBOSYLAMINE--GLYCINE LIGASE"/>
    <property type="match status" value="1"/>
</dbReference>
<reference evidence="15 16" key="2">
    <citation type="journal article" date="2016" name="ISME J.">
        <title>Physiological and genomic characterization of two novel marine thaumarchaeal strains indicates niche differentiation.</title>
        <authorList>
            <person name="Bayer B."/>
            <person name="Vojvoda J."/>
            <person name="Offre P."/>
            <person name="Alves R.J."/>
            <person name="Elisabeth N.H."/>
            <person name="Garcia J.A."/>
            <person name="Volland J.M."/>
            <person name="Srivastava A."/>
            <person name="Schleper C."/>
            <person name="Herndl G.J."/>
        </authorList>
    </citation>
    <scope>NUCLEOTIDE SEQUENCE [LARGE SCALE GENOMIC DNA]</scope>
    <source>
        <strain evidence="15 16">NF5</strain>
    </source>
</reference>
<dbReference type="Gene3D" id="3.90.600.10">
    <property type="entry name" value="Phosphoribosylglycinamide synthetase, C-terminal domain"/>
    <property type="match status" value="1"/>
</dbReference>
<evidence type="ECO:0000256" key="2">
    <source>
        <dbReference type="ARBA" id="ARBA00013255"/>
    </source>
</evidence>
<organism evidence="15 16">
    <name type="scientific">Nitrosopumilus adriaticus</name>
    <dbReference type="NCBI Taxonomy" id="1580092"/>
    <lineage>
        <taxon>Archaea</taxon>
        <taxon>Nitrososphaerota</taxon>
        <taxon>Nitrososphaeria</taxon>
        <taxon>Nitrosopumilales</taxon>
        <taxon>Nitrosopumilaceae</taxon>
        <taxon>Nitrosopumilus</taxon>
    </lineage>
</organism>
<evidence type="ECO:0000256" key="8">
    <source>
        <dbReference type="ARBA" id="ARBA00023211"/>
    </source>
</evidence>
<dbReference type="Gene3D" id="3.30.470.20">
    <property type="entry name" value="ATP-grasp fold, B domain"/>
    <property type="match status" value="1"/>
</dbReference>
<dbReference type="STRING" id="1580092.NADRNF5_0769"/>
<accession>A0A0D5C1N2</accession>
<dbReference type="FunFam" id="3.90.600.10:FF:000001">
    <property type="entry name" value="Trifunctional purine biosynthetic protein adenosine-3"/>
    <property type="match status" value="1"/>
</dbReference>
<name>A0A0D5C1N2_9ARCH</name>
<evidence type="ECO:0000313" key="15">
    <source>
        <dbReference type="EMBL" id="AJW70463.1"/>
    </source>
</evidence>
<dbReference type="InterPro" id="IPR011054">
    <property type="entry name" value="Rudment_hybrid_motif"/>
</dbReference>
<keyword evidence="6 12" id="KW-0658">Purine biosynthesis</keyword>
<dbReference type="SUPFAM" id="SSF52440">
    <property type="entry name" value="PreATP-grasp domain"/>
    <property type="match status" value="1"/>
</dbReference>
<dbReference type="NCBIfam" id="TIGR00877">
    <property type="entry name" value="purD"/>
    <property type="match status" value="1"/>
</dbReference>
<dbReference type="InterPro" id="IPR000115">
    <property type="entry name" value="PRibGlycinamide_synth"/>
</dbReference>
<dbReference type="GO" id="GO:0004637">
    <property type="term" value="F:phosphoribosylamine-glycine ligase activity"/>
    <property type="evidence" value="ECO:0007669"/>
    <property type="project" value="UniProtKB-UniRule"/>
</dbReference>
<dbReference type="GO" id="GO:0009113">
    <property type="term" value="P:purine nucleobase biosynthetic process"/>
    <property type="evidence" value="ECO:0007669"/>
    <property type="project" value="InterPro"/>
</dbReference>
<dbReference type="GeneID" id="24819999"/>
<keyword evidence="8" id="KW-0464">Manganese</keyword>
<dbReference type="InterPro" id="IPR020561">
    <property type="entry name" value="PRibGlycinamid_synth_ATP-grasp"/>
</dbReference>
<dbReference type="InterPro" id="IPR020562">
    <property type="entry name" value="PRibGlycinamide_synth_N"/>
</dbReference>
<evidence type="ECO:0000256" key="5">
    <source>
        <dbReference type="ARBA" id="ARBA00022741"/>
    </source>
</evidence>
<dbReference type="UniPathway" id="UPA00074">
    <property type="reaction ID" value="UER00125"/>
</dbReference>
<dbReference type="EMBL" id="CP011070">
    <property type="protein sequence ID" value="AJW70463.1"/>
    <property type="molecule type" value="Genomic_DNA"/>
</dbReference>
<dbReference type="SMART" id="SM01210">
    <property type="entry name" value="GARS_C"/>
    <property type="match status" value="1"/>
</dbReference>
<dbReference type="Pfam" id="PF02844">
    <property type="entry name" value="GARS_N"/>
    <property type="match status" value="1"/>
</dbReference>
<evidence type="ECO:0000256" key="13">
    <source>
        <dbReference type="PROSITE-ProRule" id="PRU00409"/>
    </source>
</evidence>
<dbReference type="GO" id="GO:0006189">
    <property type="term" value="P:'de novo' IMP biosynthetic process"/>
    <property type="evidence" value="ECO:0007669"/>
    <property type="project" value="UniProtKB-UniRule"/>
</dbReference>
<dbReference type="HOGENOM" id="CLU_027420_3_1_2"/>
<dbReference type="Gene3D" id="3.40.50.20">
    <property type="match status" value="1"/>
</dbReference>
<evidence type="ECO:0000256" key="9">
    <source>
        <dbReference type="ARBA" id="ARBA00038345"/>
    </source>
</evidence>
<evidence type="ECO:0000256" key="4">
    <source>
        <dbReference type="ARBA" id="ARBA00022723"/>
    </source>
</evidence>
<dbReference type="EC" id="6.3.4.13" evidence="2 12"/>
<gene>
    <name evidence="12 15" type="primary">purD</name>
    <name evidence="15" type="ORF">NADRNF5_0769</name>
</gene>
<dbReference type="Proteomes" id="UP000032408">
    <property type="component" value="Chromosome"/>
</dbReference>
<dbReference type="PANTHER" id="PTHR43472:SF1">
    <property type="entry name" value="PHOSPHORIBOSYLAMINE--GLYCINE LIGASE, CHLOROPLASTIC"/>
    <property type="match status" value="1"/>
</dbReference>
<dbReference type="FunFam" id="3.40.50.20:FF:000006">
    <property type="entry name" value="Phosphoribosylamine--glycine ligase, chloroplastic"/>
    <property type="match status" value="1"/>
</dbReference>
<reference evidence="16" key="1">
    <citation type="submission" date="2015-03" db="EMBL/GenBank/DDBJ databases">
        <title>Characterization of two novel Thaumarchaeota isolated from the Northern Adriatic Sea.</title>
        <authorList>
            <person name="Bayer B."/>
            <person name="Vojvoda J."/>
            <person name="Offre P."/>
            <person name="Srivastava A."/>
            <person name="Elisabeth N."/>
            <person name="Garcia J.A.L."/>
            <person name="Schleper C."/>
            <person name="Herndl G.J."/>
        </authorList>
    </citation>
    <scope>NUCLEOTIDE SEQUENCE [LARGE SCALE GENOMIC DNA]</scope>
    <source>
        <strain evidence="16">NF5</strain>
    </source>
</reference>
<dbReference type="HAMAP" id="MF_00138">
    <property type="entry name" value="GARS"/>
    <property type="match status" value="1"/>
</dbReference>
<dbReference type="Gene3D" id="3.30.1490.20">
    <property type="entry name" value="ATP-grasp fold, A domain"/>
    <property type="match status" value="1"/>
</dbReference>
<dbReference type="SMART" id="SM01209">
    <property type="entry name" value="GARS_A"/>
    <property type="match status" value="1"/>
</dbReference>
<dbReference type="InterPro" id="IPR016185">
    <property type="entry name" value="PreATP-grasp_dom_sf"/>
</dbReference>
<keyword evidence="16" id="KW-1185">Reference proteome</keyword>
<dbReference type="SUPFAM" id="SSF51246">
    <property type="entry name" value="Rudiment single hybrid motif"/>
    <property type="match status" value="1"/>
</dbReference>